<accession>A0A0K2UDA5</accession>
<dbReference type="AlphaFoldDB" id="A0A0K2UDA5"/>
<feature type="non-terminal residue" evidence="1">
    <location>
        <position position="1"/>
    </location>
</feature>
<protein>
    <submittedName>
        <fullName evidence="1">Uncharacterized protein</fullName>
    </submittedName>
</protein>
<evidence type="ECO:0000313" key="1">
    <source>
        <dbReference type="EMBL" id="CDW36025.1"/>
    </source>
</evidence>
<reference evidence="1" key="1">
    <citation type="submission" date="2014-05" db="EMBL/GenBank/DDBJ databases">
        <authorList>
            <person name="Chronopoulou M."/>
        </authorList>
    </citation>
    <scope>NUCLEOTIDE SEQUENCE</scope>
    <source>
        <tissue evidence="1">Whole organism</tissue>
    </source>
</reference>
<sequence>WEFRGLTDSEGTQLSSNFPLSSVFNEVGRGVGGLFP</sequence>
<name>A0A0K2UDA5_LEPSM</name>
<organism evidence="1">
    <name type="scientific">Lepeophtheirus salmonis</name>
    <name type="common">Salmon louse</name>
    <name type="synonym">Caligus salmonis</name>
    <dbReference type="NCBI Taxonomy" id="72036"/>
    <lineage>
        <taxon>Eukaryota</taxon>
        <taxon>Metazoa</taxon>
        <taxon>Ecdysozoa</taxon>
        <taxon>Arthropoda</taxon>
        <taxon>Crustacea</taxon>
        <taxon>Multicrustacea</taxon>
        <taxon>Hexanauplia</taxon>
        <taxon>Copepoda</taxon>
        <taxon>Siphonostomatoida</taxon>
        <taxon>Caligidae</taxon>
        <taxon>Lepeophtheirus</taxon>
    </lineage>
</organism>
<proteinExistence type="predicted"/>
<dbReference type="EMBL" id="HACA01018664">
    <property type="protein sequence ID" value="CDW36025.1"/>
    <property type="molecule type" value="Transcribed_RNA"/>
</dbReference>